<dbReference type="RefSeq" id="WP_074839287.1">
    <property type="nucleotide sequence ID" value="NZ_FNYY01000023.1"/>
</dbReference>
<dbReference type="InterPro" id="IPR001279">
    <property type="entry name" value="Metallo-B-lactamas"/>
</dbReference>
<feature type="domain" description="Metallo-beta-lactamase" evidence="1">
    <location>
        <begin position="67"/>
        <end position="112"/>
    </location>
</feature>
<dbReference type="InterPro" id="IPR052926">
    <property type="entry name" value="Metallo-beta-lactamase_dom"/>
</dbReference>
<dbReference type="SUPFAM" id="SSF56281">
    <property type="entry name" value="Metallo-hydrolase/oxidoreductase"/>
    <property type="match status" value="1"/>
</dbReference>
<dbReference type="InterPro" id="IPR041712">
    <property type="entry name" value="DHPS-like_MBL-fold"/>
</dbReference>
<proteinExistence type="predicted"/>
<dbReference type="EMBL" id="FNYY01000023">
    <property type="protein sequence ID" value="SEK06751.1"/>
    <property type="molecule type" value="Genomic_DNA"/>
</dbReference>
<dbReference type="Proteomes" id="UP000182932">
    <property type="component" value="Unassembled WGS sequence"/>
</dbReference>
<dbReference type="InterPro" id="IPR036866">
    <property type="entry name" value="RibonucZ/Hydroxyglut_hydro"/>
</dbReference>
<organism evidence="2 3">
    <name type="scientific">Marinovum algicola</name>
    <dbReference type="NCBI Taxonomy" id="42444"/>
    <lineage>
        <taxon>Bacteria</taxon>
        <taxon>Pseudomonadati</taxon>
        <taxon>Pseudomonadota</taxon>
        <taxon>Alphaproteobacteria</taxon>
        <taxon>Rhodobacterales</taxon>
        <taxon>Roseobacteraceae</taxon>
        <taxon>Marinovum</taxon>
    </lineage>
</organism>
<dbReference type="GO" id="GO:0016740">
    <property type="term" value="F:transferase activity"/>
    <property type="evidence" value="ECO:0007669"/>
    <property type="project" value="TreeGrafter"/>
</dbReference>
<evidence type="ECO:0000259" key="1">
    <source>
        <dbReference type="Pfam" id="PF00753"/>
    </source>
</evidence>
<dbReference type="GeneID" id="80820596"/>
<evidence type="ECO:0000313" key="3">
    <source>
        <dbReference type="Proteomes" id="UP000182932"/>
    </source>
</evidence>
<dbReference type="Pfam" id="PF00753">
    <property type="entry name" value="Lactamase_B"/>
    <property type="match status" value="1"/>
</dbReference>
<reference evidence="2 3" key="1">
    <citation type="submission" date="2016-10" db="EMBL/GenBank/DDBJ databases">
        <authorList>
            <person name="Varghese N."/>
            <person name="Submissions S."/>
        </authorList>
    </citation>
    <scope>NUCLEOTIDE SEQUENCE [LARGE SCALE GENOMIC DNA]</scope>
    <source>
        <strain evidence="2 3">FF3</strain>
    </source>
</reference>
<gene>
    <name evidence="2" type="ORF">SAMN04487940_12341</name>
</gene>
<dbReference type="CDD" id="cd07713">
    <property type="entry name" value="DHPS-like_MBL-fold"/>
    <property type="match status" value="1"/>
</dbReference>
<comment type="caution">
    <text evidence="2">The sequence shown here is derived from an EMBL/GenBank/DDBJ whole genome shotgun (WGS) entry which is preliminary data.</text>
</comment>
<sequence length="327" mass="35477">MELKPVDACDVLVLVDNVSDILSTVPDNVTAEIPNVLRAGAQELSGRCLCCAQWGLSLIVSARSGDTQRTMLFDSGPEDYGVDRNSNRLGVDLAVIDAAVFSHGHWDHVGGMIAALRLISDAKSGGTTPIYANRGMFVDRAMQRADGSLLPFAKVPSTEELEAAGGQVSLNDNPQLLLDDLFYLSGEIPRVTSYEKGLLGQVRLAADGSWQPDELILDERFVAVHVRDRGIVVFTACSHAGVVNVLHHAREVFDPVPLYGVMGGFHLSGPYCESIIPQTVEDLRQFDLQIFVPGHCTGWRATHKLVEAFGESRVVPSAVGRRHMFTA</sequence>
<dbReference type="PANTHER" id="PTHR13754">
    <property type="entry name" value="METALLO-BETA-LACTAMASE SUPERFAMILY PROTEIN"/>
    <property type="match status" value="1"/>
</dbReference>
<dbReference type="Gene3D" id="3.60.15.10">
    <property type="entry name" value="Ribonuclease Z/Hydroxyacylglutathione hydrolase-like"/>
    <property type="match status" value="1"/>
</dbReference>
<evidence type="ECO:0000313" key="2">
    <source>
        <dbReference type="EMBL" id="SEK06751.1"/>
    </source>
</evidence>
<name>A0A975WEC6_9RHOB</name>
<keyword evidence="3" id="KW-1185">Reference proteome</keyword>
<dbReference type="AlphaFoldDB" id="A0A975WEC6"/>
<protein>
    <submittedName>
        <fullName evidence="2">7,8-dihydropterin-6-yl-methyl-4-(Beta-D-ribofuranosyl)aminobenzene 5'-phosphate synthase</fullName>
    </submittedName>
</protein>
<accession>A0A975WEC6</accession>
<dbReference type="PANTHER" id="PTHR13754:SF13">
    <property type="entry name" value="METALLO-BETA-LACTAMASE SUPERFAMILY PROTEIN (AFU_ORTHOLOGUE AFUA_3G07630)"/>
    <property type="match status" value="1"/>
</dbReference>